<feature type="region of interest" description="Disordered" evidence="12">
    <location>
        <begin position="64"/>
        <end position="83"/>
    </location>
</feature>
<dbReference type="EMBL" id="KK100853">
    <property type="protein sequence ID" value="KIZ03427.1"/>
    <property type="molecule type" value="Genomic_DNA"/>
</dbReference>
<dbReference type="EC" id="1.14.14.18" evidence="3"/>
<keyword evidence="11" id="KW-0408">Iron</keyword>
<keyword evidence="7" id="KW-0934">Plastid</keyword>
<evidence type="ECO:0000256" key="6">
    <source>
        <dbReference type="ARBA" id="ARBA00022617"/>
    </source>
</evidence>
<protein>
    <recommendedName>
        <fullName evidence="3">heme oxygenase (biliverdin-producing)</fullName>
        <ecNumber evidence="3">1.14.14.18</ecNumber>
    </recommendedName>
</protein>
<evidence type="ECO:0000256" key="9">
    <source>
        <dbReference type="ARBA" id="ARBA00022946"/>
    </source>
</evidence>
<keyword evidence="14" id="KW-1185">Reference proteome</keyword>
<dbReference type="PANTHER" id="PTHR35703">
    <property type="entry name" value="HEME OXYGENASE 1, CHLOROPLASTIC-RELATED"/>
    <property type="match status" value="1"/>
</dbReference>
<dbReference type="Gene3D" id="1.20.910.10">
    <property type="entry name" value="Heme oxygenase-like"/>
    <property type="match status" value="1"/>
</dbReference>
<sequence>MLASKRSMMRSLQGTAQARPAAARAAPRRTALRVRAHGAVSATELKKQGFIGEMRAVAMKLHTRDQAPKEGGQKASPRPMPTWQPTREGYVRFLAESRAVYSAFEDIISKAERPEYEQFQGTGLERVAAIDKDLAWFQETYGISAPQLPADSPGLAYAQKLYGLAVSDPPAFICHYYNYFFAHTAGGRMIGSKVSSMILDNAELEFYKYDGDVAPLLDAVRSKINALSESWTREQKDHCLQETADTFKYSGSLMPFIMGSGGH</sequence>
<dbReference type="OrthoDB" id="652091at2759"/>
<evidence type="ECO:0000256" key="11">
    <source>
        <dbReference type="ARBA" id="ARBA00023004"/>
    </source>
</evidence>
<accession>A0A0D2MSL3</accession>
<dbReference type="GO" id="GO:0015979">
    <property type="term" value="P:photosynthesis"/>
    <property type="evidence" value="ECO:0007669"/>
    <property type="project" value="UniProtKB-KW"/>
</dbReference>
<dbReference type="CDD" id="cd19165">
    <property type="entry name" value="HemeO"/>
    <property type="match status" value="1"/>
</dbReference>
<keyword evidence="10" id="KW-0560">Oxidoreductase</keyword>
<dbReference type="KEGG" id="mng:MNEG_4534"/>
<dbReference type="InterPro" id="IPR002051">
    <property type="entry name" value="Haem_Oase"/>
</dbReference>
<gene>
    <name evidence="13" type="ORF">MNEG_4534</name>
</gene>
<keyword evidence="9" id="KW-0809">Transit peptide</keyword>
<evidence type="ECO:0000256" key="4">
    <source>
        <dbReference type="ARBA" id="ARBA00022528"/>
    </source>
</evidence>
<evidence type="ECO:0000256" key="10">
    <source>
        <dbReference type="ARBA" id="ARBA00023002"/>
    </source>
</evidence>
<keyword evidence="6" id="KW-0349">Heme</keyword>
<evidence type="ECO:0000313" key="14">
    <source>
        <dbReference type="Proteomes" id="UP000054498"/>
    </source>
</evidence>
<dbReference type="RefSeq" id="XP_013902446.1">
    <property type="nucleotide sequence ID" value="XM_014046992.1"/>
</dbReference>
<reference evidence="13 14" key="1">
    <citation type="journal article" date="2013" name="BMC Genomics">
        <title>Reconstruction of the lipid metabolism for the microalga Monoraphidium neglectum from its genome sequence reveals characteristics suitable for biofuel production.</title>
        <authorList>
            <person name="Bogen C."/>
            <person name="Al-Dilaimi A."/>
            <person name="Albersmeier A."/>
            <person name="Wichmann J."/>
            <person name="Grundmann M."/>
            <person name="Rupp O."/>
            <person name="Lauersen K.J."/>
            <person name="Blifernez-Klassen O."/>
            <person name="Kalinowski J."/>
            <person name="Goesmann A."/>
            <person name="Mussgnug J.H."/>
            <person name="Kruse O."/>
        </authorList>
    </citation>
    <scope>NUCLEOTIDE SEQUENCE [LARGE SCALE GENOMIC DNA]</scope>
    <source>
        <strain evidence="13 14">SAG 48.87</strain>
    </source>
</reference>
<dbReference type="GeneID" id="25737411"/>
<dbReference type="InterPro" id="IPR016084">
    <property type="entry name" value="Haem_Oase-like_multi-hlx"/>
</dbReference>
<dbReference type="GO" id="GO:0009507">
    <property type="term" value="C:chloroplast"/>
    <property type="evidence" value="ECO:0007669"/>
    <property type="project" value="UniProtKB-SubCell"/>
</dbReference>
<feature type="compositionally biased region" description="Low complexity" evidence="12">
    <location>
        <begin position="16"/>
        <end position="25"/>
    </location>
</feature>
<keyword evidence="4" id="KW-0150">Chloroplast</keyword>
<evidence type="ECO:0000313" key="13">
    <source>
        <dbReference type="EMBL" id="KIZ03427.1"/>
    </source>
</evidence>
<evidence type="ECO:0000256" key="3">
    <source>
        <dbReference type="ARBA" id="ARBA00012360"/>
    </source>
</evidence>
<keyword evidence="8" id="KW-0479">Metal-binding</keyword>
<dbReference type="GO" id="GO:0046872">
    <property type="term" value="F:metal ion binding"/>
    <property type="evidence" value="ECO:0007669"/>
    <property type="project" value="UniProtKB-KW"/>
</dbReference>
<name>A0A0D2MSL3_9CHLO</name>
<comment type="similarity">
    <text evidence="2">Belongs to the heme oxygenase family.</text>
</comment>
<proteinExistence type="inferred from homology"/>
<keyword evidence="5" id="KW-0602">Photosynthesis</keyword>
<dbReference type="PANTHER" id="PTHR35703:SF2">
    <property type="entry name" value="HEME OXYGENASE 1, CHLOROPLASTIC-RELATED"/>
    <property type="match status" value="1"/>
</dbReference>
<dbReference type="AlphaFoldDB" id="A0A0D2MSL3"/>
<dbReference type="InterPro" id="IPR016053">
    <property type="entry name" value="Haem_Oase-like"/>
</dbReference>
<dbReference type="GO" id="GO:0004392">
    <property type="term" value="F:heme oxygenase (decyclizing) activity"/>
    <property type="evidence" value="ECO:0007669"/>
    <property type="project" value="UniProtKB-EC"/>
</dbReference>
<comment type="subcellular location">
    <subcellularLocation>
        <location evidence="1">Plastid</location>
        <location evidence="1">Chloroplast</location>
    </subcellularLocation>
</comment>
<evidence type="ECO:0000256" key="1">
    <source>
        <dbReference type="ARBA" id="ARBA00004229"/>
    </source>
</evidence>
<evidence type="ECO:0000256" key="8">
    <source>
        <dbReference type="ARBA" id="ARBA00022723"/>
    </source>
</evidence>
<dbReference type="Pfam" id="PF01126">
    <property type="entry name" value="Heme_oxygenase"/>
    <property type="match status" value="1"/>
</dbReference>
<dbReference type="SUPFAM" id="SSF48613">
    <property type="entry name" value="Heme oxygenase-like"/>
    <property type="match status" value="1"/>
</dbReference>
<organism evidence="13 14">
    <name type="scientific">Monoraphidium neglectum</name>
    <dbReference type="NCBI Taxonomy" id="145388"/>
    <lineage>
        <taxon>Eukaryota</taxon>
        <taxon>Viridiplantae</taxon>
        <taxon>Chlorophyta</taxon>
        <taxon>core chlorophytes</taxon>
        <taxon>Chlorophyceae</taxon>
        <taxon>CS clade</taxon>
        <taxon>Sphaeropleales</taxon>
        <taxon>Selenastraceae</taxon>
        <taxon>Monoraphidium</taxon>
    </lineage>
</organism>
<evidence type="ECO:0000256" key="5">
    <source>
        <dbReference type="ARBA" id="ARBA00022531"/>
    </source>
</evidence>
<feature type="region of interest" description="Disordered" evidence="12">
    <location>
        <begin position="1"/>
        <end position="30"/>
    </location>
</feature>
<dbReference type="STRING" id="145388.A0A0D2MSL3"/>
<dbReference type="InterPro" id="IPR016951">
    <property type="entry name" value="Haem_Oase_decyc_pln"/>
</dbReference>
<dbReference type="GO" id="GO:0006788">
    <property type="term" value="P:heme oxidation"/>
    <property type="evidence" value="ECO:0007669"/>
    <property type="project" value="InterPro"/>
</dbReference>
<evidence type="ECO:0000256" key="2">
    <source>
        <dbReference type="ARBA" id="ARBA00006134"/>
    </source>
</evidence>
<evidence type="ECO:0000256" key="12">
    <source>
        <dbReference type="SAM" id="MobiDB-lite"/>
    </source>
</evidence>
<dbReference type="Proteomes" id="UP000054498">
    <property type="component" value="Unassembled WGS sequence"/>
</dbReference>
<evidence type="ECO:0000256" key="7">
    <source>
        <dbReference type="ARBA" id="ARBA00022640"/>
    </source>
</evidence>